<dbReference type="Ensembl" id="ENSGMOT00000025349.1">
    <property type="protein sequence ID" value="ENSGMOP00000024096.1"/>
    <property type="gene ID" value="ENSGMOG00000030168.1"/>
</dbReference>
<comment type="similarity">
    <text evidence="2">Belongs to the protein kinase superfamily. CAMK Ser/Thr protein kinase family.</text>
</comment>
<dbReference type="Gene3D" id="2.60.40.10">
    <property type="entry name" value="Immunoglobulins"/>
    <property type="match status" value="5"/>
</dbReference>
<keyword evidence="6" id="KW-0067">ATP-binding</keyword>
<protein>
    <recommendedName>
        <fullName evidence="9">Ig-like domain-containing protein</fullName>
    </recommendedName>
</protein>
<evidence type="ECO:0000256" key="1">
    <source>
        <dbReference type="ARBA" id="ARBA00004496"/>
    </source>
</evidence>
<dbReference type="InterPro" id="IPR003599">
    <property type="entry name" value="Ig_sub"/>
</dbReference>
<dbReference type="SMART" id="SM00408">
    <property type="entry name" value="IGc2"/>
    <property type="match status" value="4"/>
</dbReference>
<keyword evidence="4" id="KW-0677">Repeat</keyword>
<dbReference type="CDD" id="cd00096">
    <property type="entry name" value="Ig"/>
    <property type="match status" value="1"/>
</dbReference>
<evidence type="ECO:0000313" key="10">
    <source>
        <dbReference type="Ensembl" id="ENSGMOP00000024096.1"/>
    </source>
</evidence>
<dbReference type="GO" id="GO:0005524">
    <property type="term" value="F:ATP binding"/>
    <property type="evidence" value="ECO:0007669"/>
    <property type="project" value="UniProtKB-KW"/>
</dbReference>
<dbReference type="FunFam" id="2.60.40.10:FF:000107">
    <property type="entry name" value="Myosin, light chain kinase a"/>
    <property type="match status" value="1"/>
</dbReference>
<evidence type="ECO:0000259" key="9">
    <source>
        <dbReference type="PROSITE" id="PS50835"/>
    </source>
</evidence>
<dbReference type="GO" id="GO:0005737">
    <property type="term" value="C:cytoplasm"/>
    <property type="evidence" value="ECO:0007669"/>
    <property type="project" value="UniProtKB-SubCell"/>
</dbReference>
<dbReference type="GO" id="GO:0045989">
    <property type="term" value="P:positive regulation of striated muscle contraction"/>
    <property type="evidence" value="ECO:0007669"/>
    <property type="project" value="UniProtKB-ARBA"/>
</dbReference>
<dbReference type="GO" id="GO:0003007">
    <property type="term" value="P:heart morphogenesis"/>
    <property type="evidence" value="ECO:0007669"/>
    <property type="project" value="UniProtKB-ARBA"/>
</dbReference>
<proteinExistence type="inferred from homology"/>
<dbReference type="FunFam" id="2.60.40.10:FF:000145">
    <property type="entry name" value="Myosin light chain kinase, smooth muscle"/>
    <property type="match status" value="1"/>
</dbReference>
<reference evidence="10" key="1">
    <citation type="submission" date="2025-08" db="UniProtKB">
        <authorList>
            <consortium name="Ensembl"/>
        </authorList>
    </citation>
    <scope>IDENTIFICATION</scope>
</reference>
<dbReference type="PANTHER" id="PTHR47633:SF4">
    <property type="entry name" value="MYOPALLADIN ISOFORM X1"/>
    <property type="match status" value="1"/>
</dbReference>
<dbReference type="Pfam" id="PF07679">
    <property type="entry name" value="I-set"/>
    <property type="match status" value="4"/>
</dbReference>
<reference evidence="10" key="2">
    <citation type="submission" date="2025-09" db="UniProtKB">
        <authorList>
            <consortium name="Ensembl"/>
        </authorList>
    </citation>
    <scope>IDENTIFICATION</scope>
</reference>
<dbReference type="Proteomes" id="UP000694546">
    <property type="component" value="Chromosome 16"/>
</dbReference>
<feature type="domain" description="Ig-like" evidence="9">
    <location>
        <begin position="235"/>
        <end position="325"/>
    </location>
</feature>
<dbReference type="InterPro" id="IPR036179">
    <property type="entry name" value="Ig-like_dom_sf"/>
</dbReference>
<dbReference type="AlphaFoldDB" id="A0A8C5A071"/>
<dbReference type="GO" id="GO:0060298">
    <property type="term" value="P:positive regulation of sarcomere organization"/>
    <property type="evidence" value="ECO:0007669"/>
    <property type="project" value="UniProtKB-ARBA"/>
</dbReference>
<dbReference type="InterPro" id="IPR013098">
    <property type="entry name" value="Ig_I-set"/>
</dbReference>
<dbReference type="InterPro" id="IPR007110">
    <property type="entry name" value="Ig-like_dom"/>
</dbReference>
<evidence type="ECO:0000256" key="4">
    <source>
        <dbReference type="ARBA" id="ARBA00022737"/>
    </source>
</evidence>
<evidence type="ECO:0000256" key="5">
    <source>
        <dbReference type="ARBA" id="ARBA00022741"/>
    </source>
</evidence>
<dbReference type="GeneTree" id="ENSGT00940000171516"/>
<feature type="domain" description="Ig-like" evidence="9">
    <location>
        <begin position="330"/>
        <end position="419"/>
    </location>
</feature>
<feature type="domain" description="Ig-like" evidence="9">
    <location>
        <begin position="38"/>
        <end position="135"/>
    </location>
</feature>
<feature type="region of interest" description="Disordered" evidence="8">
    <location>
        <begin position="456"/>
        <end position="490"/>
    </location>
</feature>
<dbReference type="PANTHER" id="PTHR47633">
    <property type="entry name" value="IMMUNOGLOBULIN"/>
    <property type="match status" value="1"/>
</dbReference>
<evidence type="ECO:0000256" key="7">
    <source>
        <dbReference type="ARBA" id="ARBA00023319"/>
    </source>
</evidence>
<dbReference type="InterPro" id="IPR013783">
    <property type="entry name" value="Ig-like_fold"/>
</dbReference>
<dbReference type="GO" id="GO:0055013">
    <property type="term" value="P:cardiac muscle cell development"/>
    <property type="evidence" value="ECO:0007669"/>
    <property type="project" value="UniProtKB-ARBA"/>
</dbReference>
<feature type="domain" description="Ig-like" evidence="9">
    <location>
        <begin position="141"/>
        <end position="229"/>
    </location>
</feature>
<evidence type="ECO:0000256" key="8">
    <source>
        <dbReference type="SAM" id="MobiDB-lite"/>
    </source>
</evidence>
<keyword evidence="7" id="KW-0393">Immunoglobulin domain</keyword>
<name>A0A8C5A071_GADMO</name>
<keyword evidence="3" id="KW-0963">Cytoplasm</keyword>
<evidence type="ECO:0000313" key="11">
    <source>
        <dbReference type="Proteomes" id="UP000694546"/>
    </source>
</evidence>
<keyword evidence="5" id="KW-0547">Nucleotide-binding</keyword>
<keyword evidence="11" id="KW-1185">Reference proteome</keyword>
<evidence type="ECO:0000256" key="6">
    <source>
        <dbReference type="ARBA" id="ARBA00022840"/>
    </source>
</evidence>
<dbReference type="SMART" id="SM00409">
    <property type="entry name" value="IG"/>
    <property type="match status" value="5"/>
</dbReference>
<accession>A0A8C5A071</accession>
<comment type="subcellular location">
    <subcellularLocation>
        <location evidence="1">Cytoplasm</location>
    </subcellularLocation>
</comment>
<evidence type="ECO:0000256" key="2">
    <source>
        <dbReference type="ARBA" id="ARBA00006692"/>
    </source>
</evidence>
<dbReference type="PROSITE" id="PS50835">
    <property type="entry name" value="IG_LIKE"/>
    <property type="match status" value="4"/>
</dbReference>
<dbReference type="InterPro" id="IPR003598">
    <property type="entry name" value="Ig_sub2"/>
</dbReference>
<dbReference type="SUPFAM" id="SSF48726">
    <property type="entry name" value="Immunoglobulin"/>
    <property type="match status" value="5"/>
</dbReference>
<evidence type="ECO:0000256" key="3">
    <source>
        <dbReference type="ARBA" id="ARBA00022490"/>
    </source>
</evidence>
<dbReference type="OMA" id="RIEDHEC"/>
<dbReference type="FunFam" id="2.60.40.10:FF:000425">
    <property type="entry name" value="Myosin light chain kinase"/>
    <property type="match status" value="1"/>
</dbReference>
<sequence>MIISLDVLPILYEEGAVDFVTQENDDLKISFEVTEMPPRFINPICDMETPETTTVLFECSLMGRPSPIITWFKGDKKIPDDNKKYLHSSDGDNHFLKICRISTQDSGVYTCRAINVVGETVCRAFLKVMSTENLSGQTRAPKCIIPLTAVTAAHGTPVILQCLVNGKPNSTAQWYKDGHLVQGSRCIIQEKSSGHFNLLITNVTQNDAGEYKCLIQNQAGHTETTALLKTKKEKPVFLSQLSPTAVTEGETARFTVTVAGFPKPSVQWFHNGKVIQSSTVYILIEGKEEYTLVITKLTSDYEGEYSCTATNIIGQTTCSTYLEVKKSQPPTFTVEFCSERSPEGGEVSFKYEARGHPIPDVKWFKGAFQIGPNRNCIIVNNSNGSGLIQIKSIKQEDSGIYTCKALNHFGEASCSAELVVFREAVQQEQHPVIHERGYKVTMTEQATESRLYQVSLPGQERSSSDQMLQSPTKADSGEYSCKASNQHGADSCSATLNVTGKRITVHWCVCHLDQGWQKGPPDYGM</sequence>
<organism evidence="10 11">
    <name type="scientific">Gadus morhua</name>
    <name type="common">Atlantic cod</name>
    <dbReference type="NCBI Taxonomy" id="8049"/>
    <lineage>
        <taxon>Eukaryota</taxon>
        <taxon>Metazoa</taxon>
        <taxon>Chordata</taxon>
        <taxon>Craniata</taxon>
        <taxon>Vertebrata</taxon>
        <taxon>Euteleostomi</taxon>
        <taxon>Actinopterygii</taxon>
        <taxon>Neopterygii</taxon>
        <taxon>Teleostei</taxon>
        <taxon>Neoteleostei</taxon>
        <taxon>Acanthomorphata</taxon>
        <taxon>Zeiogadaria</taxon>
        <taxon>Gadariae</taxon>
        <taxon>Gadiformes</taxon>
        <taxon>Gadoidei</taxon>
        <taxon>Gadidae</taxon>
        <taxon>Gadus</taxon>
    </lineage>
</organism>
<feature type="compositionally biased region" description="Polar residues" evidence="8">
    <location>
        <begin position="460"/>
        <end position="473"/>
    </location>
</feature>
<dbReference type="FunFam" id="2.60.40.10:FF:000779">
    <property type="entry name" value="Titin b"/>
    <property type="match status" value="1"/>
</dbReference>